<proteinExistence type="predicted"/>
<accession>A0ABY9Q292</accession>
<evidence type="ECO:0000313" key="1">
    <source>
        <dbReference type="EMBL" id="WMT82072.1"/>
    </source>
</evidence>
<dbReference type="EMBL" id="CP101637">
    <property type="protein sequence ID" value="WMT82072.1"/>
    <property type="molecule type" value="Genomic_DNA"/>
</dbReference>
<sequence>MKSALNKDFIRDILKSKGRFFSIVAIVALGVAFFSGVKSAPIVMKTSSDKYYDNYNLMDVKVISTLGLTDKDVDEIKKVNGVEGIYPTYSMDVISTYKSSERVLKVHGLDLNNLDIEVIVTGQYGTLFKYDMSIVTQPNMTSKDTQQLKDELSKMNEINKYELFSYENGDIKINNATKEITIVVPKSLNKIDEFIHLQGRKTQKNIVLKNDGIVITEKIAKDLGIKAGDEI</sequence>
<dbReference type="RefSeq" id="WP_228105635.1">
    <property type="nucleotide sequence ID" value="NZ_CP101637.1"/>
</dbReference>
<protein>
    <recommendedName>
        <fullName evidence="3">ABC transporter permease</fullName>
    </recommendedName>
</protein>
<dbReference type="Proteomes" id="UP001235030">
    <property type="component" value="Chromosome"/>
</dbReference>
<reference evidence="1 2" key="1">
    <citation type="submission" date="2022-07" db="EMBL/GenBank/DDBJ databases">
        <title>Genome sequence of Terrisporobacter mayombei DSM6539.</title>
        <authorList>
            <person name="Boeer T."/>
            <person name="Bengelsdorf F.R."/>
            <person name="Daniel R."/>
            <person name="Poehlein A."/>
        </authorList>
    </citation>
    <scope>NUCLEOTIDE SEQUENCE [LARGE SCALE GENOMIC DNA]</scope>
    <source>
        <strain evidence="1 2">DSM 6539</strain>
    </source>
</reference>
<evidence type="ECO:0008006" key="3">
    <source>
        <dbReference type="Google" id="ProtNLM"/>
    </source>
</evidence>
<organism evidence="1 2">
    <name type="scientific">Terrisporobacter mayombei</name>
    <dbReference type="NCBI Taxonomy" id="1541"/>
    <lineage>
        <taxon>Bacteria</taxon>
        <taxon>Bacillati</taxon>
        <taxon>Bacillota</taxon>
        <taxon>Clostridia</taxon>
        <taxon>Peptostreptococcales</taxon>
        <taxon>Peptostreptococcaceae</taxon>
        <taxon>Terrisporobacter</taxon>
    </lineage>
</organism>
<keyword evidence="2" id="KW-1185">Reference proteome</keyword>
<evidence type="ECO:0000313" key="2">
    <source>
        <dbReference type="Proteomes" id="UP001235030"/>
    </source>
</evidence>
<name>A0ABY9Q292_9FIRM</name>
<gene>
    <name evidence="1" type="ORF">TEMA_24300</name>
</gene>